<dbReference type="PROSITE" id="PS50977">
    <property type="entry name" value="HTH_TETR_2"/>
    <property type="match status" value="1"/>
</dbReference>
<name>A0ABU2AJ72_9BURK</name>
<evidence type="ECO:0000256" key="1">
    <source>
        <dbReference type="ARBA" id="ARBA00023015"/>
    </source>
</evidence>
<keyword evidence="1" id="KW-0805">Transcription regulation</keyword>
<dbReference type="Pfam" id="PF00440">
    <property type="entry name" value="TetR_N"/>
    <property type="match status" value="1"/>
</dbReference>
<keyword evidence="2 4" id="KW-0238">DNA-binding</keyword>
<evidence type="ECO:0000256" key="3">
    <source>
        <dbReference type="ARBA" id="ARBA00023163"/>
    </source>
</evidence>
<dbReference type="SUPFAM" id="SSF48498">
    <property type="entry name" value="Tetracyclin repressor-like, C-terminal domain"/>
    <property type="match status" value="1"/>
</dbReference>
<dbReference type="InterPro" id="IPR001647">
    <property type="entry name" value="HTH_TetR"/>
</dbReference>
<dbReference type="InterPro" id="IPR036271">
    <property type="entry name" value="Tet_transcr_reg_TetR-rel_C_sf"/>
</dbReference>
<dbReference type="Pfam" id="PF21993">
    <property type="entry name" value="TetR_C_13_2"/>
    <property type="match status" value="1"/>
</dbReference>
<dbReference type="RefSeq" id="WP_404667406.1">
    <property type="nucleotide sequence ID" value="NZ_JBIYEZ010000011.1"/>
</dbReference>
<dbReference type="InterPro" id="IPR054156">
    <property type="entry name" value="YxaF_TetR_C"/>
</dbReference>
<evidence type="ECO:0000259" key="5">
    <source>
        <dbReference type="PROSITE" id="PS50977"/>
    </source>
</evidence>
<dbReference type="EMBL" id="JAVDXV010000013">
    <property type="protein sequence ID" value="MDR7336018.1"/>
    <property type="molecule type" value="Genomic_DNA"/>
</dbReference>
<protein>
    <submittedName>
        <fullName evidence="6">AcrR family transcriptional regulator</fullName>
    </submittedName>
</protein>
<evidence type="ECO:0000256" key="2">
    <source>
        <dbReference type="ARBA" id="ARBA00023125"/>
    </source>
</evidence>
<evidence type="ECO:0000256" key="4">
    <source>
        <dbReference type="PROSITE-ProRule" id="PRU00335"/>
    </source>
</evidence>
<feature type="domain" description="HTH tetR-type" evidence="5">
    <location>
        <begin position="5"/>
        <end position="65"/>
    </location>
</feature>
<sequence>MTETSAPRDRVVAAASRLFATRGFAATSIADVAEASGLLKGNLAYYFKTKQDLLEAVVEARAKALWDELVAPAQPGEDARATVGRLLDHVRASADELAQYGCPVGGLATELGKTDDALHTNAAGLLLKLEAYLFEAFAQTMQKKDAERAAEHLLARLQGAAVVAQARRDPAVVHRQIDDALTWLDTVLPSARRRRRA</sequence>
<dbReference type="InterPro" id="IPR009057">
    <property type="entry name" value="Homeodomain-like_sf"/>
</dbReference>
<dbReference type="PANTHER" id="PTHR47506:SF3">
    <property type="entry name" value="HTH-TYPE TRANSCRIPTIONAL REGULATOR LMRA"/>
    <property type="match status" value="1"/>
</dbReference>
<dbReference type="Proteomes" id="UP001180825">
    <property type="component" value="Unassembled WGS sequence"/>
</dbReference>
<dbReference type="PANTHER" id="PTHR47506">
    <property type="entry name" value="TRANSCRIPTIONAL REGULATORY PROTEIN"/>
    <property type="match status" value="1"/>
</dbReference>
<comment type="caution">
    <text evidence="6">The sequence shown here is derived from an EMBL/GenBank/DDBJ whole genome shotgun (WGS) entry which is preliminary data.</text>
</comment>
<accession>A0ABU2AJ72</accession>
<dbReference type="SUPFAM" id="SSF46689">
    <property type="entry name" value="Homeodomain-like"/>
    <property type="match status" value="1"/>
</dbReference>
<dbReference type="Gene3D" id="1.10.357.10">
    <property type="entry name" value="Tetracycline Repressor, domain 2"/>
    <property type="match status" value="1"/>
</dbReference>
<keyword evidence="7" id="KW-1185">Reference proteome</keyword>
<evidence type="ECO:0000313" key="7">
    <source>
        <dbReference type="Proteomes" id="UP001180825"/>
    </source>
</evidence>
<proteinExistence type="predicted"/>
<feature type="DNA-binding region" description="H-T-H motif" evidence="4">
    <location>
        <begin position="28"/>
        <end position="47"/>
    </location>
</feature>
<dbReference type="PRINTS" id="PR00455">
    <property type="entry name" value="HTHTETR"/>
</dbReference>
<keyword evidence="3" id="KW-0804">Transcription</keyword>
<organism evidence="6 7">
    <name type="scientific">Roseateles asaccharophilus</name>
    <dbReference type="NCBI Taxonomy" id="582607"/>
    <lineage>
        <taxon>Bacteria</taxon>
        <taxon>Pseudomonadati</taxon>
        <taxon>Pseudomonadota</taxon>
        <taxon>Betaproteobacteria</taxon>
        <taxon>Burkholderiales</taxon>
        <taxon>Sphaerotilaceae</taxon>
        <taxon>Roseateles</taxon>
    </lineage>
</organism>
<reference evidence="6 7" key="1">
    <citation type="submission" date="2023-07" db="EMBL/GenBank/DDBJ databases">
        <title>Sorghum-associated microbial communities from plants grown in Nebraska, USA.</title>
        <authorList>
            <person name="Schachtman D."/>
        </authorList>
    </citation>
    <scope>NUCLEOTIDE SEQUENCE [LARGE SCALE GENOMIC DNA]</scope>
    <source>
        <strain evidence="6 7">BE316</strain>
    </source>
</reference>
<evidence type="ECO:0000313" key="6">
    <source>
        <dbReference type="EMBL" id="MDR7336018.1"/>
    </source>
</evidence>
<gene>
    <name evidence="6" type="ORF">J2X21_005188</name>
</gene>